<reference evidence="1 2" key="1">
    <citation type="submission" date="2018-05" db="EMBL/GenBank/DDBJ databases">
        <title>Genome comparison of Eubacterium sp.</title>
        <authorList>
            <person name="Feng Y."/>
            <person name="Sanchez-Andrea I."/>
            <person name="Stams A.J.M."/>
            <person name="De Vos W.M."/>
        </authorList>
    </citation>
    <scope>NUCLEOTIDE SEQUENCE [LARGE SCALE GENOMIC DNA]</scope>
    <source>
        <strain evidence="1 2">YI</strain>
    </source>
</reference>
<sequence length="71" mass="8135">MKRLAAIKDYITEQTLHKTFNPKGQLTLYFSNGCLPDEIVLAARDLGYTIHLKSEQASAWILEKQRAQTQK</sequence>
<evidence type="ECO:0000313" key="2">
    <source>
        <dbReference type="Proteomes" id="UP000218387"/>
    </source>
</evidence>
<organism evidence="1 2">
    <name type="scientific">Eubacterium maltosivorans</name>
    <dbReference type="NCBI Taxonomy" id="2041044"/>
    <lineage>
        <taxon>Bacteria</taxon>
        <taxon>Bacillati</taxon>
        <taxon>Bacillota</taxon>
        <taxon>Clostridia</taxon>
        <taxon>Eubacteriales</taxon>
        <taxon>Eubacteriaceae</taxon>
        <taxon>Eubacterium</taxon>
    </lineage>
</organism>
<keyword evidence="2" id="KW-1185">Reference proteome</keyword>
<dbReference type="RefSeq" id="WP_096919107.1">
    <property type="nucleotide sequence ID" value="NZ_CP029487.1"/>
</dbReference>
<dbReference type="KEGG" id="emt:CPZ25_014735"/>
<evidence type="ECO:0000313" key="1">
    <source>
        <dbReference type="EMBL" id="QCT72531.1"/>
    </source>
</evidence>
<gene>
    <name evidence="1" type="ORF">CPZ25_014735</name>
</gene>
<dbReference type="EMBL" id="CP029487">
    <property type="protein sequence ID" value="QCT72531.1"/>
    <property type="molecule type" value="Genomic_DNA"/>
</dbReference>
<accession>A0A4P9CCD1</accession>
<name>A0A4P9CCD1_EUBML</name>
<protein>
    <submittedName>
        <fullName evidence="1">Uncharacterized protein</fullName>
    </submittedName>
</protein>
<dbReference type="AlphaFoldDB" id="A0A4P9CCD1"/>
<dbReference type="Proteomes" id="UP000218387">
    <property type="component" value="Chromosome"/>
</dbReference>
<proteinExistence type="predicted"/>